<gene>
    <name evidence="2" type="ORF">SAMN04487950_2685</name>
</gene>
<keyword evidence="1" id="KW-0472">Membrane</keyword>
<reference evidence="3" key="1">
    <citation type="submission" date="2016-10" db="EMBL/GenBank/DDBJ databases">
        <authorList>
            <person name="Varghese N."/>
            <person name="Submissions S."/>
        </authorList>
    </citation>
    <scope>NUCLEOTIDE SEQUENCE [LARGE SCALE GENOMIC DNA]</scope>
    <source>
        <strain evidence="3">CGMCC 1.7738</strain>
    </source>
</reference>
<keyword evidence="1" id="KW-1133">Transmembrane helix</keyword>
<feature type="transmembrane region" description="Helical" evidence="1">
    <location>
        <begin position="7"/>
        <end position="28"/>
    </location>
</feature>
<dbReference type="Proteomes" id="UP000199607">
    <property type="component" value="Unassembled WGS sequence"/>
</dbReference>
<proteinExistence type="predicted"/>
<keyword evidence="1" id="KW-0812">Transmembrane</keyword>
<dbReference type="RefSeq" id="WP_089869914.1">
    <property type="nucleotide sequence ID" value="NZ_FOTC01000002.1"/>
</dbReference>
<evidence type="ECO:0000313" key="3">
    <source>
        <dbReference type="Proteomes" id="UP000199607"/>
    </source>
</evidence>
<dbReference type="EMBL" id="FOTC01000002">
    <property type="protein sequence ID" value="SFL13974.1"/>
    <property type="molecule type" value="Genomic_DNA"/>
</dbReference>
<protein>
    <submittedName>
        <fullName evidence="2">Uncharacterized protein</fullName>
    </submittedName>
</protein>
<accession>A0A1I4F7U4</accession>
<sequence>MGVIRTVFRFFGLAFYLAGLATGLYALTLGWSVVQSGGSSVLELVAALCMAGLFLLIGRALSQRGKGLLGYGSGAREQLDQ</sequence>
<dbReference type="STRING" id="553466.SAMN04487950_2685"/>
<organism evidence="2 3">
    <name type="scientific">Halogranum rubrum</name>
    <dbReference type="NCBI Taxonomy" id="553466"/>
    <lineage>
        <taxon>Archaea</taxon>
        <taxon>Methanobacteriati</taxon>
        <taxon>Methanobacteriota</taxon>
        <taxon>Stenosarchaea group</taxon>
        <taxon>Halobacteria</taxon>
        <taxon>Halobacteriales</taxon>
        <taxon>Haloferacaceae</taxon>
    </lineage>
</organism>
<evidence type="ECO:0000313" key="2">
    <source>
        <dbReference type="EMBL" id="SFL13974.1"/>
    </source>
</evidence>
<feature type="transmembrane region" description="Helical" evidence="1">
    <location>
        <begin position="40"/>
        <end position="61"/>
    </location>
</feature>
<keyword evidence="3" id="KW-1185">Reference proteome</keyword>
<dbReference type="AlphaFoldDB" id="A0A1I4F7U4"/>
<evidence type="ECO:0000256" key="1">
    <source>
        <dbReference type="SAM" id="Phobius"/>
    </source>
</evidence>
<name>A0A1I4F7U4_9EURY</name>